<comment type="caution">
    <text evidence="3">The sequence shown here is derived from an EMBL/GenBank/DDBJ whole genome shotgun (WGS) entry which is preliminary data.</text>
</comment>
<accession>A0A7L4URK2</accession>
<reference evidence="3 4" key="1">
    <citation type="submission" date="2018-05" db="EMBL/GenBank/DDBJ databases">
        <title>Genomic Encyclopedia of Type Strains, Phase IV (KMG-IV): sequencing the most valuable type-strain genomes for metagenomic binning, comparative biology and taxonomic classification.</title>
        <authorList>
            <person name="Goeker M."/>
        </authorList>
    </citation>
    <scope>NUCLEOTIDE SEQUENCE [LARGE SCALE GENOMIC DNA]</scope>
    <source>
        <strain evidence="3 4">DSM 28579</strain>
    </source>
</reference>
<proteinExistence type="predicted"/>
<sequence length="304" mass="34284">MFFQRAKIGLNETWRYIVGSFLILIGWLSISSAPVVVLYIYIAIKGGTVTGDIANDALSVGLGKNIALLSMLSTFVLACLCIYFVVKYFHKKPFMSIITSRYTFSWKRAGFGFLVWFLLAMIPFYFSYQQSPEDYTFSFNPTTFIPLLLICIFILPFQTSFEELLMRGYGMQGVGLTTQSSLLALIIPAVIFGLLHSANPEVMEYGFYKMMPFYVGMGLFLGIMTIMDNGLEMAIGVHFANNFTAAVFVNMENSALATDALFMAKSYNPTKDIPYAVATMVIFLILAHLTFKWGNWNKLIRKIK</sequence>
<name>A0A7L4URK2_BALHA</name>
<keyword evidence="1" id="KW-1133">Transmembrane helix</keyword>
<dbReference type="RefSeq" id="WP_116495430.1">
    <property type="nucleotide sequence ID" value="NZ_QENZ01000003.1"/>
</dbReference>
<feature type="transmembrane region" description="Helical" evidence="1">
    <location>
        <begin position="239"/>
        <end position="263"/>
    </location>
</feature>
<feature type="transmembrane region" description="Helical" evidence="1">
    <location>
        <begin position="66"/>
        <end position="89"/>
    </location>
</feature>
<dbReference type="AlphaFoldDB" id="A0A7L4URK2"/>
<evidence type="ECO:0000313" key="4">
    <source>
        <dbReference type="Proteomes" id="UP000251835"/>
    </source>
</evidence>
<dbReference type="GO" id="GO:0004175">
    <property type="term" value="F:endopeptidase activity"/>
    <property type="evidence" value="ECO:0007669"/>
    <property type="project" value="UniProtKB-ARBA"/>
</dbReference>
<dbReference type="GO" id="GO:0080120">
    <property type="term" value="P:CAAX-box protein maturation"/>
    <property type="evidence" value="ECO:0007669"/>
    <property type="project" value="UniProtKB-ARBA"/>
</dbReference>
<evidence type="ECO:0000313" key="3">
    <source>
        <dbReference type="EMBL" id="PVX51857.1"/>
    </source>
</evidence>
<feature type="transmembrane region" description="Helical" evidence="1">
    <location>
        <begin position="109"/>
        <end position="128"/>
    </location>
</feature>
<dbReference type="Proteomes" id="UP000251835">
    <property type="component" value="Unassembled WGS sequence"/>
</dbReference>
<feature type="transmembrane region" description="Helical" evidence="1">
    <location>
        <begin position="207"/>
        <end position="227"/>
    </location>
</feature>
<dbReference type="Pfam" id="PF02517">
    <property type="entry name" value="Rce1-like"/>
    <property type="match status" value="1"/>
</dbReference>
<gene>
    <name evidence="3" type="ORF">C7377_0148</name>
</gene>
<dbReference type="EMBL" id="QENZ01000003">
    <property type="protein sequence ID" value="PVX51857.1"/>
    <property type="molecule type" value="Genomic_DNA"/>
</dbReference>
<organism evidence="3 4">
    <name type="scientific">Balneicella halophila</name>
    <dbReference type="NCBI Taxonomy" id="1537566"/>
    <lineage>
        <taxon>Bacteria</taxon>
        <taxon>Pseudomonadati</taxon>
        <taxon>Bacteroidota</taxon>
        <taxon>Bacteroidia</taxon>
        <taxon>Bacteroidales</taxon>
        <taxon>Balneicellaceae</taxon>
        <taxon>Balneicella</taxon>
    </lineage>
</organism>
<dbReference type="PANTHER" id="PTHR39430:SF1">
    <property type="entry name" value="PROTEASE"/>
    <property type="match status" value="1"/>
</dbReference>
<keyword evidence="1" id="KW-0472">Membrane</keyword>
<protein>
    <recommendedName>
        <fullName evidence="2">CAAX prenyl protease 2/Lysostaphin resistance protein A-like domain-containing protein</fullName>
    </recommendedName>
</protein>
<feature type="domain" description="CAAX prenyl protease 2/Lysostaphin resistance protein A-like" evidence="2">
    <location>
        <begin position="147"/>
        <end position="243"/>
    </location>
</feature>
<keyword evidence="1" id="KW-0812">Transmembrane</keyword>
<feature type="transmembrane region" description="Helical" evidence="1">
    <location>
        <begin position="21"/>
        <end position="42"/>
    </location>
</feature>
<dbReference type="PANTHER" id="PTHR39430">
    <property type="entry name" value="MEMBRANE-ASSOCIATED PROTEASE-RELATED"/>
    <property type="match status" value="1"/>
</dbReference>
<feature type="transmembrane region" description="Helical" evidence="1">
    <location>
        <begin position="275"/>
        <end position="294"/>
    </location>
</feature>
<evidence type="ECO:0000259" key="2">
    <source>
        <dbReference type="Pfam" id="PF02517"/>
    </source>
</evidence>
<dbReference type="InterPro" id="IPR003675">
    <property type="entry name" value="Rce1/LyrA-like_dom"/>
</dbReference>
<dbReference type="OrthoDB" id="2806188at2"/>
<feature type="transmembrane region" description="Helical" evidence="1">
    <location>
        <begin position="143"/>
        <end position="161"/>
    </location>
</feature>
<feature type="transmembrane region" description="Helical" evidence="1">
    <location>
        <begin position="173"/>
        <end position="195"/>
    </location>
</feature>
<evidence type="ECO:0000256" key="1">
    <source>
        <dbReference type="SAM" id="Phobius"/>
    </source>
</evidence>
<keyword evidence="4" id="KW-1185">Reference proteome</keyword>